<accession>A0A9W7BZ78</accession>
<reference evidence="3" key="1">
    <citation type="journal article" date="2023" name="Commun. Biol.">
        <title>Genome analysis of Parmales, the sister group of diatoms, reveals the evolutionary specialization of diatoms from phago-mixotrophs to photoautotrophs.</title>
        <authorList>
            <person name="Ban H."/>
            <person name="Sato S."/>
            <person name="Yoshikawa S."/>
            <person name="Yamada K."/>
            <person name="Nakamura Y."/>
            <person name="Ichinomiya M."/>
            <person name="Sato N."/>
            <person name="Blanc-Mathieu R."/>
            <person name="Endo H."/>
            <person name="Kuwata A."/>
            <person name="Ogata H."/>
        </authorList>
    </citation>
    <scope>NUCLEOTIDE SEQUENCE [LARGE SCALE GENOMIC DNA]</scope>
</reference>
<protein>
    <submittedName>
        <fullName evidence="2">Uncharacterized protein</fullName>
    </submittedName>
</protein>
<keyword evidence="1" id="KW-0472">Membrane</keyword>
<name>A0A9W7BZ78_9STRA</name>
<evidence type="ECO:0000256" key="1">
    <source>
        <dbReference type="SAM" id="Phobius"/>
    </source>
</evidence>
<evidence type="ECO:0000313" key="2">
    <source>
        <dbReference type="EMBL" id="GMH95095.1"/>
    </source>
</evidence>
<evidence type="ECO:0000313" key="3">
    <source>
        <dbReference type="Proteomes" id="UP001162640"/>
    </source>
</evidence>
<organism evidence="2 3">
    <name type="scientific">Triparma laevis f. inornata</name>
    <dbReference type="NCBI Taxonomy" id="1714386"/>
    <lineage>
        <taxon>Eukaryota</taxon>
        <taxon>Sar</taxon>
        <taxon>Stramenopiles</taxon>
        <taxon>Ochrophyta</taxon>
        <taxon>Bolidophyceae</taxon>
        <taxon>Parmales</taxon>
        <taxon>Triparmaceae</taxon>
        <taxon>Triparma</taxon>
    </lineage>
</organism>
<dbReference type="AlphaFoldDB" id="A0A9W7BZ78"/>
<dbReference type="EMBL" id="BLQM01000587">
    <property type="protein sequence ID" value="GMH95095.1"/>
    <property type="molecule type" value="Genomic_DNA"/>
</dbReference>
<dbReference type="Proteomes" id="UP001162640">
    <property type="component" value="Unassembled WGS sequence"/>
</dbReference>
<keyword evidence="1" id="KW-1133">Transmembrane helix</keyword>
<proteinExistence type="predicted"/>
<comment type="caution">
    <text evidence="2">The sequence shown here is derived from an EMBL/GenBank/DDBJ whole genome shotgun (WGS) entry which is preliminary data.</text>
</comment>
<sequence>MTQVQSHPPNPSPTRKLTRKLSRRSSLSLAQAESFHKLSSKALWSWRNVSNIALYISAGLSMIDLLFDIAMVQEYYDADQPKFATATQVTIALNLFLQLVVVLTQNGKRGANVILRESLFVVTFVKPGVDVFRVVVEQEQAVNSILPPINEMLIDKGVERFAECIPGAVIQTMAFVNGQHSDLALLSLASSILTAGFISASMTIEKGERRQRGARQRAGKTY</sequence>
<feature type="transmembrane region" description="Helical" evidence="1">
    <location>
        <begin position="83"/>
        <end position="103"/>
    </location>
</feature>
<feature type="transmembrane region" description="Helical" evidence="1">
    <location>
        <begin position="52"/>
        <end position="71"/>
    </location>
</feature>
<keyword evidence="1" id="KW-0812">Transmembrane</keyword>
<gene>
    <name evidence="2" type="ORF">TL16_g13077</name>
</gene>